<gene>
    <name evidence="1" type="ORF">C0Q70_08825</name>
</gene>
<organism evidence="1 2">
    <name type="scientific">Pomacea canaliculata</name>
    <name type="common">Golden apple snail</name>
    <dbReference type="NCBI Taxonomy" id="400727"/>
    <lineage>
        <taxon>Eukaryota</taxon>
        <taxon>Metazoa</taxon>
        <taxon>Spiralia</taxon>
        <taxon>Lophotrochozoa</taxon>
        <taxon>Mollusca</taxon>
        <taxon>Gastropoda</taxon>
        <taxon>Caenogastropoda</taxon>
        <taxon>Architaenioglossa</taxon>
        <taxon>Ampullarioidea</taxon>
        <taxon>Ampullariidae</taxon>
        <taxon>Pomacea</taxon>
    </lineage>
</organism>
<keyword evidence="2" id="KW-1185">Reference proteome</keyword>
<reference evidence="1 2" key="1">
    <citation type="submission" date="2018-04" db="EMBL/GenBank/DDBJ databases">
        <title>The genome of golden apple snail Pomacea canaliculata provides insight into stress tolerance and invasive adaptation.</title>
        <authorList>
            <person name="Liu C."/>
            <person name="Liu B."/>
            <person name="Ren Y."/>
            <person name="Zhang Y."/>
            <person name="Wang H."/>
            <person name="Li S."/>
            <person name="Jiang F."/>
            <person name="Yin L."/>
            <person name="Zhang G."/>
            <person name="Qian W."/>
            <person name="Fan W."/>
        </authorList>
    </citation>
    <scope>NUCLEOTIDE SEQUENCE [LARGE SCALE GENOMIC DNA]</scope>
    <source>
        <strain evidence="1">SZHN2017</strain>
        <tissue evidence="1">Muscle</tissue>
    </source>
</reference>
<dbReference type="Proteomes" id="UP000245119">
    <property type="component" value="Linkage Group LG5"/>
</dbReference>
<protein>
    <submittedName>
        <fullName evidence="1">Uncharacterized protein</fullName>
    </submittedName>
</protein>
<name>A0A2T7P833_POMCA</name>
<comment type="caution">
    <text evidence="1">The sequence shown here is derived from an EMBL/GenBank/DDBJ whole genome shotgun (WGS) entry which is preliminary data.</text>
</comment>
<proteinExistence type="predicted"/>
<accession>A0A2T7P833</accession>
<sequence>MWVDETGTNSSKTQSSSLEGWEFRYDAPQRHCGLREVMLGAGGLENHTSDYYRHHAWTELKYRPDSLLPK</sequence>
<dbReference type="AlphaFoldDB" id="A0A2T7P833"/>
<dbReference type="EMBL" id="PZQS01000005">
    <property type="protein sequence ID" value="PVD29571.1"/>
    <property type="molecule type" value="Genomic_DNA"/>
</dbReference>
<evidence type="ECO:0000313" key="2">
    <source>
        <dbReference type="Proteomes" id="UP000245119"/>
    </source>
</evidence>
<evidence type="ECO:0000313" key="1">
    <source>
        <dbReference type="EMBL" id="PVD29571.1"/>
    </source>
</evidence>